<organism evidence="2 3">
    <name type="scientific">Tichowtungia aerotolerans</name>
    <dbReference type="NCBI Taxonomy" id="2697043"/>
    <lineage>
        <taxon>Bacteria</taxon>
        <taxon>Pseudomonadati</taxon>
        <taxon>Kiritimatiellota</taxon>
        <taxon>Tichowtungiia</taxon>
        <taxon>Tichowtungiales</taxon>
        <taxon>Tichowtungiaceae</taxon>
        <taxon>Tichowtungia</taxon>
    </lineage>
</organism>
<name>A0A6P1MA88_9BACT</name>
<evidence type="ECO:0000256" key="1">
    <source>
        <dbReference type="SAM" id="MobiDB-lite"/>
    </source>
</evidence>
<accession>A0A6P1MA88</accession>
<dbReference type="Proteomes" id="UP000464954">
    <property type="component" value="Chromosome"/>
</dbReference>
<dbReference type="RefSeq" id="WP_160629182.1">
    <property type="nucleotide sequence ID" value="NZ_CP047593.1"/>
</dbReference>
<sequence length="194" mass="21829">MGLFANSKRNMVVSIDAILQSKGIRGRAVPRQQLQVLRSLSRLVQREKLNVTAVIAGKPLNKAPNNKKFDGVRVRYVKDESKTEAELIRSLKHAGSAGVLVTENVELETKVLRGGKDTLRTSTFRKLLDDGGDEGGRQDGGNRDRSNNGGRKNRRERNNNRSERKKQRPSKEKAPKKEQDKEQDEISQMIDLVD</sequence>
<feature type="compositionally biased region" description="Basic and acidic residues" evidence="1">
    <location>
        <begin position="126"/>
        <end position="146"/>
    </location>
</feature>
<proteinExistence type="predicted"/>
<feature type="region of interest" description="Disordered" evidence="1">
    <location>
        <begin position="126"/>
        <end position="194"/>
    </location>
</feature>
<dbReference type="EMBL" id="CP047593">
    <property type="protein sequence ID" value="QHI70003.1"/>
    <property type="molecule type" value="Genomic_DNA"/>
</dbReference>
<protein>
    <submittedName>
        <fullName evidence="2">Uncharacterized protein</fullName>
    </submittedName>
</protein>
<evidence type="ECO:0000313" key="3">
    <source>
        <dbReference type="Proteomes" id="UP000464954"/>
    </source>
</evidence>
<gene>
    <name evidence="2" type="ORF">GT409_11275</name>
</gene>
<dbReference type="AlphaFoldDB" id="A0A6P1MA88"/>
<feature type="compositionally biased region" description="Basic and acidic residues" evidence="1">
    <location>
        <begin position="169"/>
        <end position="180"/>
    </location>
</feature>
<reference evidence="2 3" key="1">
    <citation type="submission" date="2020-01" db="EMBL/GenBank/DDBJ databases">
        <title>Ponticoccus aerotolerans gen. nov., sp. nov., an anaerobic bacterium and proposal of Ponticoccusceae fam. nov., Ponticoccusles ord. nov. and Ponticoccuse classis nov. in the phylum Kiritimatiellaeota.</title>
        <authorList>
            <person name="Zhou L.Y."/>
            <person name="Du Z.J."/>
        </authorList>
    </citation>
    <scope>NUCLEOTIDE SEQUENCE [LARGE SCALE GENOMIC DNA]</scope>
    <source>
        <strain evidence="2 3">S-5007</strain>
    </source>
</reference>
<keyword evidence="3" id="KW-1185">Reference proteome</keyword>
<dbReference type="KEGG" id="taer:GT409_11275"/>
<evidence type="ECO:0000313" key="2">
    <source>
        <dbReference type="EMBL" id="QHI70003.1"/>
    </source>
</evidence>